<dbReference type="AlphaFoldDB" id="A0A8X8LEY6"/>
<dbReference type="SUPFAM" id="SSF49464">
    <property type="entry name" value="Carboxypeptidase regulatory domain-like"/>
    <property type="match status" value="1"/>
</dbReference>
<dbReference type="Gene3D" id="2.60.40.1120">
    <property type="entry name" value="Carboxypeptidase-like, regulatory domain"/>
    <property type="match status" value="1"/>
</dbReference>
<accession>A0A8X8LEY6</accession>
<evidence type="ECO:0000313" key="1">
    <source>
        <dbReference type="EMBL" id="SDX18373.1"/>
    </source>
</evidence>
<comment type="caution">
    <text evidence="1">The sequence shown here is derived from an EMBL/GenBank/DDBJ whole genome shotgun (WGS) entry which is preliminary data.</text>
</comment>
<gene>
    <name evidence="1" type="ORF">SAMN05444410_11072</name>
</gene>
<organism evidence="1 2">
    <name type="scientific">Hydrobacter penzbergensis</name>
    <dbReference type="NCBI Taxonomy" id="1235997"/>
    <lineage>
        <taxon>Bacteria</taxon>
        <taxon>Pseudomonadati</taxon>
        <taxon>Bacteroidota</taxon>
        <taxon>Chitinophagia</taxon>
        <taxon>Chitinophagales</taxon>
        <taxon>Chitinophagaceae</taxon>
        <taxon>Hydrobacter</taxon>
    </lineage>
</organism>
<name>A0A8X8LEY6_9BACT</name>
<evidence type="ECO:0000313" key="2">
    <source>
        <dbReference type="Proteomes" id="UP000198711"/>
    </source>
</evidence>
<dbReference type="EMBL" id="FNNO01000010">
    <property type="protein sequence ID" value="SDX18373.1"/>
    <property type="molecule type" value="Genomic_DNA"/>
</dbReference>
<keyword evidence="2" id="KW-1185">Reference proteome</keyword>
<sequence length="431" mass="49908">MSKRYNFDYPIIYMKKVLLIVCCCLVQYSSISQSKLTGKIIDTLTKQPIAGASIFLSHTSIGTVSDERGEFLIQHIPQGKFEIIVSSLNYQPYITTIQPAQESAILSIQMSPSSNILKEVIVESYDKDGWTKWGDYFKANFIGTSSIAANCTLINHHAVRFKFINKANTVRAFAHEKLIFENRALGYNIKYLLSKFEFDISAKTFKFLGYPLFEKMVPKNSAEQKKWESARLSTYKGSLMHFMRSLFSNQLTEEGFEVRVMKKVTDEEKNRVRELYKRMEKTSKSNGGNSKEKGELNLNKDSLEYFVKVMKLSSDDDKVILDKLIPRDNLIFPVDSSVEPNAVFFEFSDYLHITYLHKKEPYEYTKFLLKKPDKDYISSDITLPFQKGVPIYKNGNYSYGENIFVYGYWAWSEKLSTILPIDYKPDENNYQ</sequence>
<dbReference type="Proteomes" id="UP000198711">
    <property type="component" value="Unassembled WGS sequence"/>
</dbReference>
<reference evidence="1 2" key="1">
    <citation type="submission" date="2016-10" db="EMBL/GenBank/DDBJ databases">
        <authorList>
            <person name="Varghese N."/>
            <person name="Submissions S."/>
        </authorList>
    </citation>
    <scope>NUCLEOTIDE SEQUENCE [LARGE SCALE GENOMIC DNA]</scope>
    <source>
        <strain evidence="1 2">DSM 25353</strain>
    </source>
</reference>
<dbReference type="Pfam" id="PF13715">
    <property type="entry name" value="CarbopepD_reg_2"/>
    <property type="match status" value="1"/>
</dbReference>
<protein>
    <submittedName>
        <fullName evidence="1">CarboxypepD_reg-like domain-containing protein</fullName>
    </submittedName>
</protein>
<dbReference type="InterPro" id="IPR008969">
    <property type="entry name" value="CarboxyPept-like_regulatory"/>
</dbReference>
<proteinExistence type="predicted"/>